<evidence type="ECO:0000256" key="7">
    <source>
        <dbReference type="SAM" id="MobiDB-lite"/>
    </source>
</evidence>
<comment type="caution">
    <text evidence="10">The sequence shown here is derived from an EMBL/GenBank/DDBJ whole genome shotgun (WGS) entry which is preliminary data.</text>
</comment>
<dbReference type="GO" id="GO:0005737">
    <property type="term" value="C:cytoplasm"/>
    <property type="evidence" value="ECO:0007669"/>
    <property type="project" value="TreeGrafter"/>
</dbReference>
<reference evidence="10" key="1">
    <citation type="submission" date="2021-02" db="EMBL/GenBank/DDBJ databases">
        <authorList>
            <person name="Nowell W R."/>
        </authorList>
    </citation>
    <scope>NUCLEOTIDE SEQUENCE</scope>
</reference>
<evidence type="ECO:0000256" key="4">
    <source>
        <dbReference type="ARBA" id="ARBA00022807"/>
    </source>
</evidence>
<dbReference type="SUPFAM" id="SSF49758">
    <property type="entry name" value="Calpain large subunit, middle domain (domain III)"/>
    <property type="match status" value="1"/>
</dbReference>
<dbReference type="InterPro" id="IPR036213">
    <property type="entry name" value="Calpain_III_sf"/>
</dbReference>
<evidence type="ECO:0000259" key="8">
    <source>
        <dbReference type="PROSITE" id="PS50203"/>
    </source>
</evidence>
<sequence length="548" mass="64029">MKRWQPKILPFLGQDFESIRSECRVNNFLFEDPQFPAELKSLSPNYRNIANWQDIVWKRPSDIIANPQLIVDGINRMDPNQGDLGNCWFISAMTAVTRNHKVLERVIPLDQSFNKEWYAGVFHFRFWRYGSWYDIVIDDRLPVALTDMSGGIEQRFEFKSTIQHSHLVKEDLFDFIKSCIDYGSLLACSINAASSTAEMILENGLVIGHTYSITHYYIIPTTKENDNTLAKRAILRFRNPWGNSIEWKGKWGDADPIWNSLDAVTRKRLSIRRRDDGEFWMAFEDFYKEFDVMEVCHISPDTYDEISLDTEDAEHHWRLWFSTGTWRAGENSGGSCATPGCRHHCYYWRNPQFVLELTSCRRNRNQLCQFIVALMQKPKGNDVSLITDEQYIQIRIFRIKPYVKIFDKKVYGPDDVERIESTGPYVNRREVSLLLKTMSGAYLIIPSMADVDVEQDFILRIFSEDTNVGRTYVNIFRDDDDEETKRNLLQQYAAIDAQISKKSSLSFQYIRTLFGSRENVDIQPNDPSKQCEDEQVDKKQTILKKNSK</sequence>
<feature type="domain" description="Calpain catalytic" evidence="8">
    <location>
        <begin position="29"/>
        <end position="299"/>
    </location>
</feature>
<dbReference type="PANTHER" id="PTHR10183">
    <property type="entry name" value="CALPAIN"/>
    <property type="match status" value="1"/>
</dbReference>
<name>A0A8S2GFI6_9BILA</name>
<comment type="similarity">
    <text evidence="1">Belongs to the peptidase C2 family.</text>
</comment>
<dbReference type="Pfam" id="PF01067">
    <property type="entry name" value="Calpain_III"/>
    <property type="match status" value="1"/>
</dbReference>
<dbReference type="Proteomes" id="UP000677228">
    <property type="component" value="Unassembled WGS sequence"/>
</dbReference>
<dbReference type="PRINTS" id="PR00704">
    <property type="entry name" value="CALPAIN"/>
</dbReference>
<feature type="compositionally biased region" description="Basic and acidic residues" evidence="7">
    <location>
        <begin position="529"/>
        <end position="540"/>
    </location>
</feature>
<proteinExistence type="inferred from homology"/>
<organism evidence="10 11">
    <name type="scientific">Didymodactylos carnosus</name>
    <dbReference type="NCBI Taxonomy" id="1234261"/>
    <lineage>
        <taxon>Eukaryota</taxon>
        <taxon>Metazoa</taxon>
        <taxon>Spiralia</taxon>
        <taxon>Gnathifera</taxon>
        <taxon>Rotifera</taxon>
        <taxon>Eurotatoria</taxon>
        <taxon>Bdelloidea</taxon>
        <taxon>Philodinida</taxon>
        <taxon>Philodinidae</taxon>
        <taxon>Didymodactylos</taxon>
    </lineage>
</organism>
<keyword evidence="2 6" id="KW-0645">Protease</keyword>
<evidence type="ECO:0000256" key="3">
    <source>
        <dbReference type="ARBA" id="ARBA00022801"/>
    </source>
</evidence>
<dbReference type="PROSITE" id="PS00139">
    <property type="entry name" value="THIOL_PROTEASE_CYS"/>
    <property type="match status" value="1"/>
</dbReference>
<keyword evidence="4 6" id="KW-0788">Thiol protease</keyword>
<dbReference type="Gene3D" id="2.60.120.380">
    <property type="match status" value="1"/>
</dbReference>
<feature type="active site" evidence="5 6">
    <location>
        <position position="239"/>
    </location>
</feature>
<dbReference type="InterPro" id="IPR022684">
    <property type="entry name" value="Calpain_cysteine_protease"/>
</dbReference>
<evidence type="ECO:0000256" key="5">
    <source>
        <dbReference type="PIRSR" id="PIRSR622684-1"/>
    </source>
</evidence>
<dbReference type="EMBL" id="CAJNOK010000082">
    <property type="protein sequence ID" value="CAF0727882.1"/>
    <property type="molecule type" value="Genomic_DNA"/>
</dbReference>
<evidence type="ECO:0000256" key="2">
    <source>
        <dbReference type="ARBA" id="ARBA00022670"/>
    </source>
</evidence>
<dbReference type="Pfam" id="PF00648">
    <property type="entry name" value="Peptidase_C2"/>
    <property type="match status" value="2"/>
</dbReference>
<dbReference type="InterPro" id="IPR038765">
    <property type="entry name" value="Papain-like_cys_pep_sf"/>
</dbReference>
<keyword evidence="3 6" id="KW-0378">Hydrolase</keyword>
<dbReference type="Gene3D" id="3.90.70.10">
    <property type="entry name" value="Cysteine proteinases"/>
    <property type="match status" value="1"/>
</dbReference>
<dbReference type="GO" id="GO:0006508">
    <property type="term" value="P:proteolysis"/>
    <property type="evidence" value="ECO:0007669"/>
    <property type="project" value="UniProtKB-KW"/>
</dbReference>
<dbReference type="InterPro" id="IPR000169">
    <property type="entry name" value="Pept_cys_AS"/>
</dbReference>
<feature type="region of interest" description="Disordered" evidence="7">
    <location>
        <begin position="521"/>
        <end position="548"/>
    </location>
</feature>
<dbReference type="PROSITE" id="PS50203">
    <property type="entry name" value="CALPAIN_CAT"/>
    <property type="match status" value="1"/>
</dbReference>
<dbReference type="AlphaFoldDB" id="A0A8S2GFI6"/>
<evidence type="ECO:0000313" key="11">
    <source>
        <dbReference type="Proteomes" id="UP000682733"/>
    </source>
</evidence>
<dbReference type="SMART" id="SM00230">
    <property type="entry name" value="CysPc"/>
    <property type="match status" value="1"/>
</dbReference>
<protein>
    <recommendedName>
        <fullName evidence="8">Calpain catalytic domain-containing protein</fullName>
    </recommendedName>
</protein>
<accession>A0A8S2GFI6</accession>
<dbReference type="SUPFAM" id="SSF54001">
    <property type="entry name" value="Cysteine proteinases"/>
    <property type="match status" value="1"/>
</dbReference>
<evidence type="ECO:0000256" key="6">
    <source>
        <dbReference type="PROSITE-ProRule" id="PRU00239"/>
    </source>
</evidence>
<dbReference type="Proteomes" id="UP000682733">
    <property type="component" value="Unassembled WGS sequence"/>
</dbReference>
<feature type="active site" evidence="5 6">
    <location>
        <position position="209"/>
    </location>
</feature>
<evidence type="ECO:0000313" key="9">
    <source>
        <dbReference type="EMBL" id="CAF0727882.1"/>
    </source>
</evidence>
<dbReference type="InterPro" id="IPR001300">
    <property type="entry name" value="Peptidase_C2_calpain_cat"/>
</dbReference>
<evidence type="ECO:0000313" key="10">
    <source>
        <dbReference type="EMBL" id="CAF3502268.1"/>
    </source>
</evidence>
<dbReference type="InterPro" id="IPR022683">
    <property type="entry name" value="Calpain_III"/>
</dbReference>
<dbReference type="CDD" id="cd00044">
    <property type="entry name" value="CysPc"/>
    <property type="match status" value="1"/>
</dbReference>
<dbReference type="InterPro" id="IPR022682">
    <property type="entry name" value="Calpain_domain_III"/>
</dbReference>
<gene>
    <name evidence="9" type="ORF">OVA965_LOCUS579</name>
    <name evidence="10" type="ORF">TMI583_LOCUS579</name>
</gene>
<evidence type="ECO:0000256" key="1">
    <source>
        <dbReference type="ARBA" id="ARBA00007623"/>
    </source>
</evidence>
<dbReference type="SMART" id="SM00720">
    <property type="entry name" value="calpain_III"/>
    <property type="match status" value="1"/>
</dbReference>
<dbReference type="GO" id="GO:0004198">
    <property type="term" value="F:calcium-dependent cysteine-type endopeptidase activity"/>
    <property type="evidence" value="ECO:0007669"/>
    <property type="project" value="InterPro"/>
</dbReference>
<dbReference type="EMBL" id="CAJOBA010000082">
    <property type="protein sequence ID" value="CAF3502268.1"/>
    <property type="molecule type" value="Genomic_DNA"/>
</dbReference>
<feature type="active site" evidence="5 6">
    <location>
        <position position="87"/>
    </location>
</feature>
<dbReference type="PANTHER" id="PTHR10183:SF434">
    <property type="entry name" value="CALPAIN-3"/>
    <property type="match status" value="1"/>
</dbReference>
<dbReference type="FunFam" id="3.90.70.10:FF:000114">
    <property type="entry name" value="Calpain a"/>
    <property type="match status" value="1"/>
</dbReference>